<dbReference type="Pfam" id="PF03919">
    <property type="entry name" value="mRNA_cap_C"/>
    <property type="match status" value="1"/>
</dbReference>
<dbReference type="InterPro" id="IPR012340">
    <property type="entry name" value="NA-bd_OB-fold"/>
</dbReference>
<name>A0A565CG97_9BRAS</name>
<dbReference type="EMBL" id="CABITT030000007">
    <property type="protein sequence ID" value="VVB12596.1"/>
    <property type="molecule type" value="Genomic_DNA"/>
</dbReference>
<evidence type="ECO:0000313" key="2">
    <source>
        <dbReference type="EMBL" id="VVB12596.1"/>
    </source>
</evidence>
<dbReference type="PANTHER" id="PTHR10367:SF17">
    <property type="entry name" value="MRNA-CAPPING ENZYME"/>
    <property type="match status" value="1"/>
</dbReference>
<evidence type="ECO:0000313" key="3">
    <source>
        <dbReference type="Proteomes" id="UP000489600"/>
    </source>
</evidence>
<dbReference type="InterPro" id="IPR051029">
    <property type="entry name" value="mRNA_Capping_Enz/RNA_Phosphat"/>
</dbReference>
<accession>A0A565CG97</accession>
<keyword evidence="3" id="KW-1185">Reference proteome</keyword>
<dbReference type="OrthoDB" id="200924at2759"/>
<dbReference type="SUPFAM" id="SSF50249">
    <property type="entry name" value="Nucleic acid-binding proteins"/>
    <property type="match status" value="1"/>
</dbReference>
<dbReference type="GO" id="GO:0006370">
    <property type="term" value="P:7-methylguanosine mRNA capping"/>
    <property type="evidence" value="ECO:0007669"/>
    <property type="project" value="TreeGrafter"/>
</dbReference>
<gene>
    <name evidence="2" type="ORF">ANE_LOCUS23040</name>
</gene>
<organism evidence="2 3">
    <name type="scientific">Arabis nemorensis</name>
    <dbReference type="NCBI Taxonomy" id="586526"/>
    <lineage>
        <taxon>Eukaryota</taxon>
        <taxon>Viridiplantae</taxon>
        <taxon>Streptophyta</taxon>
        <taxon>Embryophyta</taxon>
        <taxon>Tracheophyta</taxon>
        <taxon>Spermatophyta</taxon>
        <taxon>Magnoliopsida</taxon>
        <taxon>eudicotyledons</taxon>
        <taxon>Gunneridae</taxon>
        <taxon>Pentapetalae</taxon>
        <taxon>rosids</taxon>
        <taxon>malvids</taxon>
        <taxon>Brassicales</taxon>
        <taxon>Brassicaceae</taxon>
        <taxon>Arabideae</taxon>
        <taxon>Arabis</taxon>
    </lineage>
</organism>
<evidence type="ECO:0000259" key="1">
    <source>
        <dbReference type="Pfam" id="PF03919"/>
    </source>
</evidence>
<sequence length="109" mass="12649">MDDENDGRGMLFLHERGKKKLMESYSLEFRGDCPPASYCGKIVECSWDKDKKVWIAMRIKLDKNTPNDTRTALRVIKSINDNITEEVLLDEIKKNYPSSNVHSYGHTIR</sequence>
<dbReference type="GO" id="GO:0004484">
    <property type="term" value="F:mRNA guanylyltransferase activity"/>
    <property type="evidence" value="ECO:0007669"/>
    <property type="project" value="TreeGrafter"/>
</dbReference>
<proteinExistence type="predicted"/>
<dbReference type="AlphaFoldDB" id="A0A565CG97"/>
<dbReference type="Gene3D" id="2.40.50.140">
    <property type="entry name" value="Nucleic acid-binding proteins"/>
    <property type="match status" value="1"/>
</dbReference>
<reference evidence="2" key="1">
    <citation type="submission" date="2019-07" db="EMBL/GenBank/DDBJ databases">
        <authorList>
            <person name="Dittberner H."/>
        </authorList>
    </citation>
    <scope>NUCLEOTIDE SEQUENCE [LARGE SCALE GENOMIC DNA]</scope>
</reference>
<dbReference type="InterPro" id="IPR013846">
    <property type="entry name" value="mRNA_cap_enzyme_C"/>
</dbReference>
<dbReference type="Proteomes" id="UP000489600">
    <property type="component" value="Unassembled WGS sequence"/>
</dbReference>
<dbReference type="PANTHER" id="PTHR10367">
    <property type="entry name" value="MRNA-CAPPING ENZYME"/>
    <property type="match status" value="1"/>
</dbReference>
<feature type="domain" description="mRNA capping enzyme C-terminal" evidence="1">
    <location>
        <begin position="9"/>
        <end position="89"/>
    </location>
</feature>
<comment type="caution">
    <text evidence="2">The sequence shown here is derived from an EMBL/GenBank/DDBJ whole genome shotgun (WGS) entry which is preliminary data.</text>
</comment>
<protein>
    <recommendedName>
        <fullName evidence="1">mRNA capping enzyme C-terminal domain-containing protein</fullName>
    </recommendedName>
</protein>